<dbReference type="EMBL" id="JAQIPB010000007">
    <property type="protein sequence ID" value="MDA7417658.1"/>
    <property type="molecule type" value="Genomic_DNA"/>
</dbReference>
<gene>
    <name evidence="2" type="ORF">PGB34_14945</name>
</gene>
<reference evidence="2" key="1">
    <citation type="submission" date="2023-01" db="EMBL/GenBank/DDBJ databases">
        <title>Xenophilus mangrovi sp. nov., isolated from soil of Mangrove nature reserve.</title>
        <authorList>
            <person name="Xu S."/>
            <person name="Liu Z."/>
            <person name="Xu Y."/>
        </authorList>
    </citation>
    <scope>NUCLEOTIDE SEQUENCE</scope>
    <source>
        <strain evidence="2">YW8</strain>
    </source>
</reference>
<proteinExistence type="predicted"/>
<comment type="caution">
    <text evidence="2">The sequence shown here is derived from an EMBL/GenBank/DDBJ whole genome shotgun (WGS) entry which is preliminary data.</text>
</comment>
<keyword evidence="3" id="KW-1185">Reference proteome</keyword>
<sequence>MRDGALRTPPQPPSRRGRRGRQAAVLLLAALPGLVHPPAARAVIITVADNSSANAISLRVGSAVGTDTVNFNVAGNNVGLTPTAVAGTPAIDVWVTPTRTVANNTTARPVTLSVDSSAGLSCQSSTCGTTVIPFTKIRWVASNNSNAASGDIQSTSAPFTGGTSQQIATFNANANVCILLINGLPCLFGTLGTSWTYQSRNLSATRLQFSYVNDVVYPAGNYRGTVRFTASME</sequence>
<dbReference type="AlphaFoldDB" id="A0AAE3NAI1"/>
<protein>
    <submittedName>
        <fullName evidence="2">Uncharacterized protein</fullName>
    </submittedName>
</protein>
<evidence type="ECO:0000256" key="1">
    <source>
        <dbReference type="SAM" id="MobiDB-lite"/>
    </source>
</evidence>
<organism evidence="2 3">
    <name type="scientific">Xenophilus arseniciresistens</name>
    <dbReference type="NCBI Taxonomy" id="1283306"/>
    <lineage>
        <taxon>Bacteria</taxon>
        <taxon>Pseudomonadati</taxon>
        <taxon>Pseudomonadota</taxon>
        <taxon>Betaproteobacteria</taxon>
        <taxon>Burkholderiales</taxon>
        <taxon>Comamonadaceae</taxon>
        <taxon>Xenophilus</taxon>
    </lineage>
</organism>
<accession>A0AAE3NAI1</accession>
<dbReference type="Proteomes" id="UP001212602">
    <property type="component" value="Unassembled WGS sequence"/>
</dbReference>
<evidence type="ECO:0000313" key="3">
    <source>
        <dbReference type="Proteomes" id="UP001212602"/>
    </source>
</evidence>
<evidence type="ECO:0000313" key="2">
    <source>
        <dbReference type="EMBL" id="MDA7417658.1"/>
    </source>
</evidence>
<name>A0AAE3NAI1_9BURK</name>
<dbReference type="RefSeq" id="WP_271428901.1">
    <property type="nucleotide sequence ID" value="NZ_JAQIPB010000007.1"/>
</dbReference>
<feature type="region of interest" description="Disordered" evidence="1">
    <location>
        <begin position="1"/>
        <end position="20"/>
    </location>
</feature>